<protein>
    <submittedName>
        <fullName evidence="2">Uncharacterized protein</fullName>
    </submittedName>
</protein>
<accession>A0A6J5TFL6</accession>
<gene>
    <name evidence="2" type="ORF">CURHAP_LOCUS2028</name>
</gene>
<evidence type="ECO:0000313" key="3">
    <source>
        <dbReference type="Proteomes" id="UP000507222"/>
    </source>
</evidence>
<feature type="compositionally biased region" description="Polar residues" evidence="1">
    <location>
        <begin position="1"/>
        <end position="19"/>
    </location>
</feature>
<feature type="compositionally biased region" description="Gly residues" evidence="1">
    <location>
        <begin position="91"/>
        <end position="103"/>
    </location>
</feature>
<name>A0A6J5TFL6_PRUAR</name>
<reference evidence="2 3" key="1">
    <citation type="submission" date="2020-05" db="EMBL/GenBank/DDBJ databases">
        <authorList>
            <person name="Campoy J."/>
            <person name="Schneeberger K."/>
            <person name="Spophaly S."/>
        </authorList>
    </citation>
    <scope>NUCLEOTIDE SEQUENCE [LARGE SCALE GENOMIC DNA]</scope>
    <source>
        <strain evidence="2">PruArmRojPasFocal</strain>
    </source>
</reference>
<organism evidence="2 3">
    <name type="scientific">Prunus armeniaca</name>
    <name type="common">Apricot</name>
    <name type="synonym">Armeniaca vulgaris</name>
    <dbReference type="NCBI Taxonomy" id="36596"/>
    <lineage>
        <taxon>Eukaryota</taxon>
        <taxon>Viridiplantae</taxon>
        <taxon>Streptophyta</taxon>
        <taxon>Embryophyta</taxon>
        <taxon>Tracheophyta</taxon>
        <taxon>Spermatophyta</taxon>
        <taxon>Magnoliopsida</taxon>
        <taxon>eudicotyledons</taxon>
        <taxon>Gunneridae</taxon>
        <taxon>Pentapetalae</taxon>
        <taxon>rosids</taxon>
        <taxon>fabids</taxon>
        <taxon>Rosales</taxon>
        <taxon>Rosaceae</taxon>
        <taxon>Amygdaloideae</taxon>
        <taxon>Amygdaleae</taxon>
        <taxon>Prunus</taxon>
    </lineage>
</organism>
<evidence type="ECO:0000313" key="2">
    <source>
        <dbReference type="EMBL" id="CAB4262676.1"/>
    </source>
</evidence>
<sequence length="133" mass="14517">MLAWKTSQTIAPDQPWNQETKPHLHRSPPSSHYNRTHPYSLSSPPIASGLRSIYSSASSFSHSPPSSPSLPCSPGTPIARKGVGRKKDWGGRVGCRDGGGGRVMGEHYRKKDLDVTELTVEDEVMMDGCDDLD</sequence>
<dbReference type="Proteomes" id="UP000507222">
    <property type="component" value="Unassembled WGS sequence"/>
</dbReference>
<proteinExistence type="predicted"/>
<evidence type="ECO:0000256" key="1">
    <source>
        <dbReference type="SAM" id="MobiDB-lite"/>
    </source>
</evidence>
<dbReference type="AlphaFoldDB" id="A0A6J5TFL6"/>
<feature type="region of interest" description="Disordered" evidence="1">
    <location>
        <begin position="1"/>
        <end position="103"/>
    </location>
</feature>
<feature type="compositionally biased region" description="Polar residues" evidence="1">
    <location>
        <begin position="28"/>
        <end position="45"/>
    </location>
</feature>
<dbReference type="EMBL" id="CAEKDK010000001">
    <property type="protein sequence ID" value="CAB4262676.1"/>
    <property type="molecule type" value="Genomic_DNA"/>
</dbReference>
<feature type="compositionally biased region" description="Low complexity" evidence="1">
    <location>
        <begin position="52"/>
        <end position="77"/>
    </location>
</feature>